<dbReference type="InterPro" id="IPR016047">
    <property type="entry name" value="M23ase_b-sheet_dom"/>
</dbReference>
<dbReference type="InterPro" id="IPR011055">
    <property type="entry name" value="Dup_hybrid_motif"/>
</dbReference>
<dbReference type="PANTHER" id="PTHR21666">
    <property type="entry name" value="PEPTIDASE-RELATED"/>
    <property type="match status" value="1"/>
</dbReference>
<dbReference type="SUPFAM" id="SSF51261">
    <property type="entry name" value="Duplicated hybrid motif"/>
    <property type="match status" value="1"/>
</dbReference>
<dbReference type="CDD" id="cd12797">
    <property type="entry name" value="M23_peptidase"/>
    <property type="match status" value="1"/>
</dbReference>
<dbReference type="Gene3D" id="2.70.70.10">
    <property type="entry name" value="Glucose Permease (Domain IIA)"/>
    <property type="match status" value="1"/>
</dbReference>
<feature type="domain" description="M23ase beta-sheet core" evidence="2">
    <location>
        <begin position="286"/>
        <end position="380"/>
    </location>
</feature>
<dbReference type="RefSeq" id="WP_215916334.1">
    <property type="nucleotide sequence ID" value="NZ_JAHKNI010000002.1"/>
</dbReference>
<feature type="region of interest" description="Disordered" evidence="1">
    <location>
        <begin position="1"/>
        <end position="88"/>
    </location>
</feature>
<dbReference type="Proteomes" id="UP000733379">
    <property type="component" value="Unassembled WGS sequence"/>
</dbReference>
<dbReference type="EMBL" id="JAHKNI010000002">
    <property type="protein sequence ID" value="MBU3061451.1"/>
    <property type="molecule type" value="Genomic_DNA"/>
</dbReference>
<gene>
    <name evidence="3" type="ORF">KO481_07935</name>
</gene>
<evidence type="ECO:0000259" key="2">
    <source>
        <dbReference type="Pfam" id="PF01551"/>
    </source>
</evidence>
<dbReference type="Pfam" id="PF01551">
    <property type="entry name" value="Peptidase_M23"/>
    <property type="match status" value="1"/>
</dbReference>
<sequence length="396" mass="41354">MSADLLQPGHRARPARRYRDAEGFDSHSSFGGGPSRGESPFGAETAAAGDVHADAWHTPEADTWDAPAPGAWNSTPPEWHAAQEHPDPAHDQWNSGQYPVLNHWDPADSGEAWPAEDQDWNAWDDDPMSEADDEPVKLADLGAPAPRTGRAAARRAAGAHRVPAPPAALKGRAAVVAVAAGAVVAAGQAGLHQGPSHRTASADAQTTAIRQIAATSPAAAGQGQSPQVLDLAPVADPSQYQNILQHGQEFAASLQAQANAKLRPMFAKFANGLFTSGFGARWGVEHLGVDIAAPIGTPIYAVEDGTVISAGPASGFGMWVRLQHANGDITVYGHVNTATVSVGQHVMAGDQIATVGNRGFSTGPHCHFEVWDRGGPKIDPIPWLASRGISLGPEED</sequence>
<organism evidence="3 4">
    <name type="scientific">Nocardia albiluteola</name>
    <dbReference type="NCBI Taxonomy" id="2842303"/>
    <lineage>
        <taxon>Bacteria</taxon>
        <taxon>Bacillati</taxon>
        <taxon>Actinomycetota</taxon>
        <taxon>Actinomycetes</taxon>
        <taxon>Mycobacteriales</taxon>
        <taxon>Nocardiaceae</taxon>
        <taxon>Nocardia</taxon>
    </lineage>
</organism>
<protein>
    <submittedName>
        <fullName evidence="3">M23 family metallopeptidase</fullName>
    </submittedName>
</protein>
<evidence type="ECO:0000313" key="3">
    <source>
        <dbReference type="EMBL" id="MBU3061451.1"/>
    </source>
</evidence>
<evidence type="ECO:0000256" key="1">
    <source>
        <dbReference type="SAM" id="MobiDB-lite"/>
    </source>
</evidence>
<keyword evidence="4" id="KW-1185">Reference proteome</keyword>
<accession>A0ABS6AW45</accession>
<dbReference type="PANTHER" id="PTHR21666:SF270">
    <property type="entry name" value="MUREIN HYDROLASE ACTIVATOR ENVC"/>
    <property type="match status" value="1"/>
</dbReference>
<feature type="compositionally biased region" description="Basic and acidic residues" evidence="1">
    <location>
        <begin position="51"/>
        <end position="60"/>
    </location>
</feature>
<proteinExistence type="predicted"/>
<reference evidence="3 4" key="1">
    <citation type="submission" date="2021-06" db="EMBL/GenBank/DDBJ databases">
        <title>Actinomycetes sequencing.</title>
        <authorList>
            <person name="Shan Q."/>
        </authorList>
    </citation>
    <scope>NUCLEOTIDE SEQUENCE [LARGE SCALE GENOMIC DNA]</scope>
    <source>
        <strain evidence="3 4">NEAU-G5</strain>
    </source>
</reference>
<evidence type="ECO:0000313" key="4">
    <source>
        <dbReference type="Proteomes" id="UP000733379"/>
    </source>
</evidence>
<dbReference type="InterPro" id="IPR050570">
    <property type="entry name" value="Cell_wall_metabolism_enzyme"/>
</dbReference>
<comment type="caution">
    <text evidence="3">The sequence shown here is derived from an EMBL/GenBank/DDBJ whole genome shotgun (WGS) entry which is preliminary data.</text>
</comment>
<name>A0ABS6AW45_9NOCA</name>